<evidence type="ECO:0000256" key="2">
    <source>
        <dbReference type="SAM" id="Phobius"/>
    </source>
</evidence>
<dbReference type="EMBL" id="QYAC01000005">
    <property type="protein sequence ID" value="MBL3679764.1"/>
    <property type="molecule type" value="Genomic_DNA"/>
</dbReference>
<keyword evidence="2" id="KW-0472">Membrane</keyword>
<evidence type="ECO:0000313" key="3">
    <source>
        <dbReference type="EMBL" id="MBL3679764.1"/>
    </source>
</evidence>
<evidence type="ECO:0000256" key="1">
    <source>
        <dbReference type="SAM" id="MobiDB-lite"/>
    </source>
</evidence>
<feature type="compositionally biased region" description="Basic and acidic residues" evidence="1">
    <location>
        <begin position="1"/>
        <end position="12"/>
    </location>
</feature>
<protein>
    <recommendedName>
        <fullName evidence="5">Translation initiation factor 2</fullName>
    </recommendedName>
</protein>
<evidence type="ECO:0008006" key="5">
    <source>
        <dbReference type="Google" id="ProtNLM"/>
    </source>
</evidence>
<gene>
    <name evidence="3" type="ORF">D3230_10785</name>
</gene>
<keyword evidence="2" id="KW-0812">Transmembrane</keyword>
<feature type="transmembrane region" description="Helical" evidence="2">
    <location>
        <begin position="112"/>
        <end position="134"/>
    </location>
</feature>
<comment type="caution">
    <text evidence="3">The sequence shown here is derived from an EMBL/GenBank/DDBJ whole genome shotgun (WGS) entry which is preliminary data.</text>
</comment>
<name>A0ABS1SGR8_9MICO</name>
<reference evidence="3 4" key="1">
    <citation type="submission" date="2018-09" db="EMBL/GenBank/DDBJ databases">
        <title>Comparative genomics of Leucobacter spp.</title>
        <authorList>
            <person name="Reis A.C."/>
            <person name="Kolvenbach B.A."/>
            <person name="Corvini P.F.X."/>
            <person name="Nunes O.C."/>
        </authorList>
    </citation>
    <scope>NUCLEOTIDE SEQUENCE [LARGE SCALE GENOMIC DNA]</scope>
    <source>
        <strain evidence="3 4">TAN 31504</strain>
    </source>
</reference>
<accession>A0ABS1SGR8</accession>
<organism evidence="3 4">
    <name type="scientific">Leucobacter chromiireducens subsp. solipictus</name>
    <dbReference type="NCBI Taxonomy" id="398235"/>
    <lineage>
        <taxon>Bacteria</taxon>
        <taxon>Bacillati</taxon>
        <taxon>Actinomycetota</taxon>
        <taxon>Actinomycetes</taxon>
        <taxon>Micrococcales</taxon>
        <taxon>Microbacteriaceae</taxon>
        <taxon>Leucobacter</taxon>
    </lineage>
</organism>
<feature type="region of interest" description="Disordered" evidence="1">
    <location>
        <begin position="1"/>
        <end position="104"/>
    </location>
</feature>
<evidence type="ECO:0000313" key="4">
    <source>
        <dbReference type="Proteomes" id="UP001645859"/>
    </source>
</evidence>
<dbReference type="RefSeq" id="WP_202345036.1">
    <property type="nucleotide sequence ID" value="NZ_BAAAPI010000003.1"/>
</dbReference>
<keyword evidence="4" id="KW-1185">Reference proteome</keyword>
<keyword evidence="2" id="KW-1133">Transmembrane helix</keyword>
<proteinExistence type="predicted"/>
<sequence length="142" mass="14879">MTSHDPAPHRTDSAASSSPAPPVPEPSDERSAQDLAALMFKPPLDPVRRIPRAPGPTLARPRPGLAPQLPHVYGARPLPVPDAAPVASAGPPLAAGPERTAQRSMARQNRRFRWLALGGGAAVLVTVAGGFWMLGRLAAAWL</sequence>
<dbReference type="Proteomes" id="UP001645859">
    <property type="component" value="Unassembled WGS sequence"/>
</dbReference>